<dbReference type="InterPro" id="IPR058530">
    <property type="entry name" value="Baseplate_J-like_C"/>
</dbReference>
<evidence type="ECO:0000259" key="1">
    <source>
        <dbReference type="Pfam" id="PF26078"/>
    </source>
</evidence>
<dbReference type="EMBL" id="OCMY01000001">
    <property type="protein sequence ID" value="SOD37596.1"/>
    <property type="molecule type" value="Genomic_DNA"/>
</dbReference>
<dbReference type="PANTHER" id="PTHR35862">
    <property type="entry name" value="FELS-2 PROPHAGE PROTEIN"/>
    <property type="match status" value="1"/>
</dbReference>
<organism evidence="3 4">
    <name type="scientific">Candidatus Pantoea floridensis</name>
    <dbReference type="NCBI Taxonomy" id="1938870"/>
    <lineage>
        <taxon>Bacteria</taxon>
        <taxon>Pseudomonadati</taxon>
        <taxon>Pseudomonadota</taxon>
        <taxon>Gammaproteobacteria</taxon>
        <taxon>Enterobacterales</taxon>
        <taxon>Erwiniaceae</taxon>
        <taxon>Pantoea</taxon>
    </lineage>
</organism>
<dbReference type="InterPro" id="IPR052726">
    <property type="entry name" value="Phage_Baseplate_Hub"/>
</dbReference>
<dbReference type="InterPro" id="IPR014507">
    <property type="entry name" value="Baseplate_assembly_J_pred"/>
</dbReference>
<evidence type="ECO:0000313" key="3">
    <source>
        <dbReference type="EMBL" id="SOD37596.1"/>
    </source>
</evidence>
<dbReference type="Pfam" id="PF26078">
    <property type="entry name" value="Baseplate_J_M"/>
    <property type="match status" value="1"/>
</dbReference>
<gene>
    <name evidence="3" type="ORF">SAMN06273570_1956</name>
</gene>
<evidence type="ECO:0000259" key="2">
    <source>
        <dbReference type="Pfam" id="PF26079"/>
    </source>
</evidence>
<proteinExistence type="predicted"/>
<dbReference type="OrthoDB" id="9793802at2"/>
<dbReference type="PIRSF" id="PIRSF020481">
    <property type="entry name" value="BAP"/>
    <property type="match status" value="1"/>
</dbReference>
<dbReference type="RefSeq" id="WP_097095626.1">
    <property type="nucleotide sequence ID" value="NZ_OCMY01000001.1"/>
</dbReference>
<accession>A0A286BTW8</accession>
<dbReference type="Proteomes" id="UP000219271">
    <property type="component" value="Unassembled WGS sequence"/>
</dbReference>
<feature type="domain" description="Baseplate J-like central" evidence="1">
    <location>
        <begin position="138"/>
        <end position="209"/>
    </location>
</feature>
<protein>
    <submittedName>
        <fullName evidence="3">Phage-related baseplate assembly protein</fullName>
    </submittedName>
</protein>
<dbReference type="InterPro" id="IPR058531">
    <property type="entry name" value="Baseplate_J_M"/>
</dbReference>
<feature type="domain" description="Baseplate J-like C-terminal" evidence="2">
    <location>
        <begin position="216"/>
        <end position="296"/>
    </location>
</feature>
<dbReference type="Pfam" id="PF26079">
    <property type="entry name" value="Baseplate_J_C"/>
    <property type="match status" value="1"/>
</dbReference>
<keyword evidence="4" id="KW-1185">Reference proteome</keyword>
<sequence length="305" mass="32386">MSGVIDLSQLPVPDVVEVPDYEALLAERKAYYVSLFPADRQTAVAQTLELESEPAAKLLQEGCYREILLCQRINEAAVAGMVAFSAGADLDNLAANNNVKRLVITPADETAVPPVEAVLEGDSDLRPRVPAAFEGLSVAGPTAAYEFHGRSVDGRVLDISATSPSPAVVVITVLNREGDGTAPDDLLSAVNVALNGEEVRPVADRLEVQSAGIQSYQVKAKLHLFDNVASAPCLAASKAALAAYLVEQRKLGRSVRRDSYSAVMRVAGVDWVELAEPAEDLIFDRTQSGNCTAVSIELAADEVIT</sequence>
<name>A0A286BTW8_9GAMM</name>
<dbReference type="AlphaFoldDB" id="A0A286BTW8"/>
<reference evidence="4" key="1">
    <citation type="submission" date="2017-09" db="EMBL/GenBank/DDBJ databases">
        <authorList>
            <person name="Varghese N."/>
            <person name="Submissions S."/>
        </authorList>
    </citation>
    <scope>NUCLEOTIDE SEQUENCE [LARGE SCALE GENOMIC DNA]</scope>
    <source>
        <strain evidence="4">JKS000234</strain>
    </source>
</reference>
<evidence type="ECO:0000313" key="4">
    <source>
        <dbReference type="Proteomes" id="UP000219271"/>
    </source>
</evidence>
<dbReference type="PANTHER" id="PTHR35862:SF1">
    <property type="entry name" value="FELS-2 PROPHAGE PROTEIN"/>
    <property type="match status" value="1"/>
</dbReference>